<sequence>MFGAQGANLSYLQKMRGVHQQIIDYLRRFGVNVNHYREYPGDLRAWTIEKANAVSVQEIPDIDCCSDEWEFFEVKLETRVLPYHRSSFFEVDRVLTLIKDEYTTFVNNSCAMTVHVGNVPWPNPRNYASHGFNLSAVQTLLQFVWKFEAQINALHPAHRVWGNSRCLPPTATLGSIEPNMVIREILDCVDMEELYDLWEGDLTEEQTRHKAAAYSIRRLTDPDDSSVYNGTIRFGQHKGTLDFEEVKNWVWFVGCLVKFAVDRGPCGIPLELMGPHGSTAQLTLRELSPLEFVACFAMWDQFAFYSEQLSVDYA</sequence>
<evidence type="ECO:0000313" key="1">
    <source>
        <dbReference type="EMBL" id="WEW55001.1"/>
    </source>
</evidence>
<keyword evidence="2" id="KW-1185">Reference proteome</keyword>
<accession>A0AAF0IFU1</accession>
<gene>
    <name evidence="1" type="ORF">PRK78_000428</name>
</gene>
<proteinExistence type="predicted"/>
<dbReference type="InterPro" id="IPR022025">
    <property type="entry name" value="Amidoligase_2"/>
</dbReference>
<dbReference type="PANTHER" id="PTHR36847">
    <property type="entry name" value="AMIDOLIGASE ENZYME"/>
    <property type="match status" value="1"/>
</dbReference>
<name>A0AAF0IFU1_9EURO</name>
<dbReference type="AlphaFoldDB" id="A0AAF0IFU1"/>
<evidence type="ECO:0000313" key="2">
    <source>
        <dbReference type="Proteomes" id="UP001219355"/>
    </source>
</evidence>
<dbReference type="PANTHER" id="PTHR36847:SF1">
    <property type="entry name" value="AMIDOLIGASE ENZYME"/>
    <property type="match status" value="1"/>
</dbReference>
<organism evidence="1 2">
    <name type="scientific">Emydomyces testavorans</name>
    <dbReference type="NCBI Taxonomy" id="2070801"/>
    <lineage>
        <taxon>Eukaryota</taxon>
        <taxon>Fungi</taxon>
        <taxon>Dikarya</taxon>
        <taxon>Ascomycota</taxon>
        <taxon>Pezizomycotina</taxon>
        <taxon>Eurotiomycetes</taxon>
        <taxon>Eurotiomycetidae</taxon>
        <taxon>Onygenales</taxon>
        <taxon>Nannizziopsiaceae</taxon>
        <taxon>Emydomyces</taxon>
    </lineage>
</organism>
<protein>
    <submittedName>
        <fullName evidence="1">Uncharacterized protein</fullName>
    </submittedName>
</protein>
<dbReference type="Pfam" id="PF12224">
    <property type="entry name" value="Amidoligase_2"/>
    <property type="match status" value="1"/>
</dbReference>
<dbReference type="EMBL" id="CP120627">
    <property type="protein sequence ID" value="WEW55001.1"/>
    <property type="molecule type" value="Genomic_DNA"/>
</dbReference>
<reference evidence="1" key="1">
    <citation type="submission" date="2023-03" db="EMBL/GenBank/DDBJ databases">
        <title>Emydomyces testavorans Genome Sequence.</title>
        <authorList>
            <person name="Hoyer L."/>
        </authorList>
    </citation>
    <scope>NUCLEOTIDE SEQUENCE</scope>
    <source>
        <strain evidence="1">16-2883</strain>
    </source>
</reference>
<dbReference type="Proteomes" id="UP001219355">
    <property type="component" value="Chromosome 1"/>
</dbReference>